<keyword evidence="2" id="KW-1185">Reference proteome</keyword>
<dbReference type="PANTHER" id="PTHR33067">
    <property type="entry name" value="RNA-DIRECTED DNA POLYMERASE-RELATED"/>
    <property type="match status" value="1"/>
</dbReference>
<reference evidence="2" key="1">
    <citation type="journal article" date="2019" name="Plant Biotechnol. J.">
        <title>Genome sequencing of the Australian wild diploid species Gossypium australe highlights disease resistance and delayed gland morphogenesis.</title>
        <authorList>
            <person name="Cai Y."/>
            <person name="Cai X."/>
            <person name="Wang Q."/>
            <person name="Wang P."/>
            <person name="Zhang Y."/>
            <person name="Cai C."/>
            <person name="Xu Y."/>
            <person name="Wang K."/>
            <person name="Zhou Z."/>
            <person name="Wang C."/>
            <person name="Geng S."/>
            <person name="Li B."/>
            <person name="Dong Q."/>
            <person name="Hou Y."/>
            <person name="Wang H."/>
            <person name="Ai P."/>
            <person name="Liu Z."/>
            <person name="Yi F."/>
            <person name="Sun M."/>
            <person name="An G."/>
            <person name="Cheng J."/>
            <person name="Zhang Y."/>
            <person name="Shi Q."/>
            <person name="Xie Y."/>
            <person name="Shi X."/>
            <person name="Chang Y."/>
            <person name="Huang F."/>
            <person name="Chen Y."/>
            <person name="Hong S."/>
            <person name="Mi L."/>
            <person name="Sun Q."/>
            <person name="Zhang L."/>
            <person name="Zhou B."/>
            <person name="Peng R."/>
            <person name="Zhang X."/>
            <person name="Liu F."/>
        </authorList>
    </citation>
    <scope>NUCLEOTIDE SEQUENCE [LARGE SCALE GENOMIC DNA]</scope>
    <source>
        <strain evidence="2">cv. PA1801</strain>
    </source>
</reference>
<organism evidence="1 2">
    <name type="scientific">Gossypium australe</name>
    <dbReference type="NCBI Taxonomy" id="47621"/>
    <lineage>
        <taxon>Eukaryota</taxon>
        <taxon>Viridiplantae</taxon>
        <taxon>Streptophyta</taxon>
        <taxon>Embryophyta</taxon>
        <taxon>Tracheophyta</taxon>
        <taxon>Spermatophyta</taxon>
        <taxon>Magnoliopsida</taxon>
        <taxon>eudicotyledons</taxon>
        <taxon>Gunneridae</taxon>
        <taxon>Pentapetalae</taxon>
        <taxon>rosids</taxon>
        <taxon>malvids</taxon>
        <taxon>Malvales</taxon>
        <taxon>Malvaceae</taxon>
        <taxon>Malvoideae</taxon>
        <taxon>Gossypium</taxon>
    </lineage>
</organism>
<evidence type="ECO:0000313" key="2">
    <source>
        <dbReference type="Proteomes" id="UP000325315"/>
    </source>
</evidence>
<protein>
    <submittedName>
        <fullName evidence="1">Gag-asp_proteas domain-containing protein</fullName>
    </submittedName>
</protein>
<dbReference type="OrthoDB" id="1833846at2759"/>
<name>A0A5B6VYR0_9ROSI</name>
<accession>A0A5B6VYR0</accession>
<evidence type="ECO:0000313" key="1">
    <source>
        <dbReference type="EMBL" id="KAA3474116.1"/>
    </source>
</evidence>
<dbReference type="AlphaFoldDB" id="A0A5B6VYR0"/>
<dbReference type="EMBL" id="SMMG02000005">
    <property type="protein sequence ID" value="KAA3474116.1"/>
    <property type="molecule type" value="Genomic_DNA"/>
</dbReference>
<dbReference type="Proteomes" id="UP000325315">
    <property type="component" value="Unassembled WGS sequence"/>
</dbReference>
<proteinExistence type="predicted"/>
<comment type="caution">
    <text evidence="1">The sequence shown here is derived from an EMBL/GenBank/DDBJ whole genome shotgun (WGS) entry which is preliminary data.</text>
</comment>
<sequence>MRKNSHKKLKKFERIKINASCNAITACQIPSKLKDIGSFTISAEIGNKHFSKALCDLGVNINLIPYPYI</sequence>
<dbReference type="PROSITE" id="PS51257">
    <property type="entry name" value="PROKAR_LIPOPROTEIN"/>
    <property type="match status" value="1"/>
</dbReference>
<gene>
    <name evidence="1" type="ORF">EPI10_024437</name>
</gene>
<dbReference type="PANTHER" id="PTHR33067:SF9">
    <property type="entry name" value="RNA-DIRECTED DNA POLYMERASE"/>
    <property type="match status" value="1"/>
</dbReference>